<dbReference type="EMBL" id="CP016786">
    <property type="protein sequence ID" value="ASW43657.1"/>
    <property type="molecule type" value="Genomic_DNA"/>
</dbReference>
<proteinExistence type="predicted"/>
<evidence type="ECO:0000313" key="4">
    <source>
        <dbReference type="Proteomes" id="UP000264883"/>
    </source>
</evidence>
<dbReference type="InterPro" id="IPR009060">
    <property type="entry name" value="UBA-like_sf"/>
</dbReference>
<feature type="transmembrane region" description="Helical" evidence="1">
    <location>
        <begin position="97"/>
        <end position="119"/>
    </location>
</feature>
<dbReference type="InterPro" id="IPR025642">
    <property type="entry name" value="DUF4342"/>
</dbReference>
<name>A0A343JDP9_9CLOT</name>
<keyword evidence="1" id="KW-0472">Membrane</keyword>
<evidence type="ECO:0000256" key="1">
    <source>
        <dbReference type="SAM" id="Phobius"/>
    </source>
</evidence>
<dbReference type="Pfam" id="PF14242">
    <property type="entry name" value="DUF4342"/>
    <property type="match status" value="1"/>
</dbReference>
<keyword evidence="1" id="KW-0812">Transmembrane</keyword>
<dbReference type="OrthoDB" id="129626at2"/>
<gene>
    <name evidence="3" type="ORF">BEN51_09245</name>
</gene>
<dbReference type="AlphaFoldDB" id="A0A343JDP9"/>
<accession>A0A343JDP9</accession>
<evidence type="ECO:0000313" key="3">
    <source>
        <dbReference type="EMBL" id="ASW43657.1"/>
    </source>
</evidence>
<keyword evidence="4" id="KW-1185">Reference proteome</keyword>
<dbReference type="KEGG" id="cia:BEN51_09245"/>
<evidence type="ECO:0000259" key="2">
    <source>
        <dbReference type="Pfam" id="PF14242"/>
    </source>
</evidence>
<organism evidence="3 4">
    <name type="scientific">Clostridium isatidis</name>
    <dbReference type="NCBI Taxonomy" id="182773"/>
    <lineage>
        <taxon>Bacteria</taxon>
        <taxon>Bacillati</taxon>
        <taxon>Bacillota</taxon>
        <taxon>Clostridia</taxon>
        <taxon>Eubacteriales</taxon>
        <taxon>Clostridiaceae</taxon>
        <taxon>Clostridium</taxon>
    </lineage>
</organism>
<dbReference type="CDD" id="cd14360">
    <property type="entry name" value="UBA_NAC_like_bac"/>
    <property type="match status" value="1"/>
</dbReference>
<reference evidence="3 4" key="1">
    <citation type="submission" date="2016-08" db="EMBL/GenBank/DDBJ databases">
        <title>Complete Genome Sequence Of The Indigo Reducing Clostridium isatidis DSM15098.</title>
        <authorList>
            <person name="Little G.T."/>
            <person name="Minton N.P."/>
        </authorList>
    </citation>
    <scope>NUCLEOTIDE SEQUENCE [LARGE SCALE GENOMIC DNA]</scope>
    <source>
        <strain evidence="3 4">DSM 15098</strain>
    </source>
</reference>
<keyword evidence="1" id="KW-1133">Transmembrane helix</keyword>
<protein>
    <submittedName>
        <fullName evidence="3">Ubiquitin</fullName>
    </submittedName>
</protein>
<dbReference type="Proteomes" id="UP000264883">
    <property type="component" value="Chromosome"/>
</dbReference>
<dbReference type="SUPFAM" id="SSF46934">
    <property type="entry name" value="UBA-like"/>
    <property type="match status" value="1"/>
</dbReference>
<feature type="domain" description="DUF4342" evidence="2">
    <location>
        <begin position="52"/>
        <end position="128"/>
    </location>
</feature>
<sequence>MMSITLEKVDQVIERTGVSYAEAKEALELSNEDVVDAIIYIENQKKAAKLKSKEEKYETIEDLKNWFKELINKGNVTRIRVTKDGKEIVDVPVNAGIAAGVIGILIPPILAFVVIAAVVTKITIEITKEDGTVEIVNKYITKTMEDIKDTATSVASKVKDKVVDLKDDVMSNIKKDEETLEDNVFSYSVNFDEDEKEEQ</sequence>
<dbReference type="Gene3D" id="1.10.8.10">
    <property type="entry name" value="DNA helicase RuvA subunit, C-terminal domain"/>
    <property type="match status" value="1"/>
</dbReference>